<evidence type="ECO:0000259" key="2">
    <source>
        <dbReference type="PROSITE" id="PS50828"/>
    </source>
</evidence>
<keyword evidence="4" id="KW-1185">Reference proteome</keyword>
<evidence type="ECO:0000256" key="1">
    <source>
        <dbReference type="SAM" id="MobiDB-lite"/>
    </source>
</evidence>
<feature type="domain" description="Smr" evidence="2">
    <location>
        <begin position="107"/>
        <end position="197"/>
    </location>
</feature>
<dbReference type="SMART" id="SM00463">
    <property type="entry name" value="SMR"/>
    <property type="match status" value="1"/>
</dbReference>
<dbReference type="Pfam" id="PF01713">
    <property type="entry name" value="Smr"/>
    <property type="match status" value="1"/>
</dbReference>
<dbReference type="Proteomes" id="UP000529417">
    <property type="component" value="Unassembled WGS sequence"/>
</dbReference>
<dbReference type="InterPro" id="IPR002625">
    <property type="entry name" value="Smr_dom"/>
</dbReference>
<dbReference type="PROSITE" id="PS50828">
    <property type="entry name" value="SMR"/>
    <property type="match status" value="1"/>
</dbReference>
<gene>
    <name evidence="3" type="ORF">HUK65_17720</name>
</gene>
<dbReference type="SUPFAM" id="SSF160443">
    <property type="entry name" value="SMR domain-like"/>
    <property type="match status" value="1"/>
</dbReference>
<dbReference type="RefSeq" id="WP_179907598.1">
    <property type="nucleotide sequence ID" value="NZ_JACBXS010000078.1"/>
</dbReference>
<proteinExistence type="predicted"/>
<sequence length="200" mass="22112">MSRRRSLHPEEFEVWQQVARTARALPGREAPKAPARPPVTPPPGTAPTAQRRTALPADFAIGQGSNRRPGHDLALPMGEALKSAPVTMDKRQFMRLSRGQLAPEARIDLHGMTLAEAQGALTGFIADAWTRGLRLVLVITGKGRRGDDPGPIPRRTGALRHEAPLWLRRPPLAPMILDLRPAHRRHGGDGALYVYLRRRR</sequence>
<name>A0A7Z0I2P4_9RHOB</name>
<reference evidence="3 4" key="1">
    <citation type="journal article" date="2000" name="Arch. Microbiol.">
        <title>Rhodobaca bogoriensis gen. nov. and sp. nov., an alkaliphilic purple nonsulfur bacterium from African Rift Valley soda lakes.</title>
        <authorList>
            <person name="Milford A.D."/>
            <person name="Achenbach L.A."/>
            <person name="Jung D.O."/>
            <person name="Madigan M.T."/>
        </authorList>
    </citation>
    <scope>NUCLEOTIDE SEQUENCE [LARGE SCALE GENOMIC DNA]</scope>
    <source>
        <strain evidence="3 4">2376</strain>
    </source>
</reference>
<dbReference type="PANTHER" id="PTHR35562:SF2">
    <property type="entry name" value="DNA ENDONUCLEASE SMRA-RELATED"/>
    <property type="match status" value="1"/>
</dbReference>
<protein>
    <submittedName>
        <fullName evidence="3">Smr/MutS family protein</fullName>
    </submittedName>
</protein>
<dbReference type="InterPro" id="IPR036063">
    <property type="entry name" value="Smr_dom_sf"/>
</dbReference>
<evidence type="ECO:0000313" key="4">
    <source>
        <dbReference type="Proteomes" id="UP000529417"/>
    </source>
</evidence>
<organism evidence="3 4">
    <name type="scientific">Rhabdonatronobacter sediminivivens</name>
    <dbReference type="NCBI Taxonomy" id="2743469"/>
    <lineage>
        <taxon>Bacteria</taxon>
        <taxon>Pseudomonadati</taxon>
        <taxon>Pseudomonadota</taxon>
        <taxon>Alphaproteobacteria</taxon>
        <taxon>Rhodobacterales</taxon>
        <taxon>Paracoccaceae</taxon>
        <taxon>Rhabdonatronobacter</taxon>
    </lineage>
</organism>
<dbReference type="EMBL" id="JACBXS010000078">
    <property type="protein sequence ID" value="NYS26808.1"/>
    <property type="molecule type" value="Genomic_DNA"/>
</dbReference>
<feature type="compositionally biased region" description="Pro residues" evidence="1">
    <location>
        <begin position="34"/>
        <end position="45"/>
    </location>
</feature>
<evidence type="ECO:0000313" key="3">
    <source>
        <dbReference type="EMBL" id="NYS26808.1"/>
    </source>
</evidence>
<dbReference type="AlphaFoldDB" id="A0A7Z0I2P4"/>
<dbReference type="PANTHER" id="PTHR35562">
    <property type="entry name" value="DNA ENDONUCLEASE SMRA-RELATED"/>
    <property type="match status" value="1"/>
</dbReference>
<comment type="caution">
    <text evidence="3">The sequence shown here is derived from an EMBL/GenBank/DDBJ whole genome shotgun (WGS) entry which is preliminary data.</text>
</comment>
<accession>A0A7Z0I2P4</accession>
<dbReference type="Gene3D" id="3.30.1370.110">
    <property type="match status" value="1"/>
</dbReference>
<feature type="region of interest" description="Disordered" evidence="1">
    <location>
        <begin position="18"/>
        <end position="50"/>
    </location>
</feature>